<comment type="similarity">
    <text evidence="1">Belongs to the pseudouridine synthase TruD family.</text>
</comment>
<dbReference type="NCBIfam" id="TIGR00094">
    <property type="entry name" value="tRNA_TruD_broad"/>
    <property type="match status" value="1"/>
</dbReference>
<dbReference type="CDD" id="cd01291">
    <property type="entry name" value="PseudoU_synth"/>
    <property type="match status" value="1"/>
</dbReference>
<protein>
    <recommendedName>
        <fullName evidence="3">TRUD domain-containing protein</fullName>
    </recommendedName>
</protein>
<gene>
    <name evidence="4" type="ORF">METZ01_LOCUS56329</name>
</gene>
<dbReference type="InterPro" id="IPR001656">
    <property type="entry name" value="PsdUridine_synth_TruD"/>
</dbReference>
<sequence length="464" mass="51730">VTERPVEERLGLSGWSVPSEGIGGLLKARVEDFRVEEISKTPAMDQKGRFTVARVTLTNWETNRFLRRLTRACRISRNRIFSSGMKDKRAITTQILVIDAPRNRVEGVEIPDSVIEVLGRTHHKVGMGDHDGNRFTITVRGCCDASGDPIDAKEAMRRVHVIRKGLAESIGSDSFPNWIGPQRFGSTRPVTSEVGRAVIEGDFERAVDLYVGMEATRESEESAIFRAAWRESKDPASCLEIAPSRLGYERAMLEHLLKRPDDHIGAFRTLPNSLQLLMVHSIQSLAFNHYLSARLEARLPIIEPVVGDLVAPLQPNGRIDVGKMELVSETNLERCKRNCGLGRLAVTGPLPGREASYATSVPGECEQSALEAIDLTNVNWTVPKIPRLTTSGTRRALSVPFRDLSVEQAPEVTNSLFERWASGPSKGERWHPEGACLRLRFTLPPGTYATVMMREFMRSPLDHY</sequence>
<reference evidence="4" key="1">
    <citation type="submission" date="2018-05" db="EMBL/GenBank/DDBJ databases">
        <authorList>
            <person name="Lanie J.A."/>
            <person name="Ng W.-L."/>
            <person name="Kazmierczak K.M."/>
            <person name="Andrzejewski T.M."/>
            <person name="Davidsen T.M."/>
            <person name="Wayne K.J."/>
            <person name="Tettelin H."/>
            <person name="Glass J.I."/>
            <person name="Rusch D."/>
            <person name="Podicherti R."/>
            <person name="Tsui H.-C.T."/>
            <person name="Winkler M.E."/>
        </authorList>
    </citation>
    <scope>NUCLEOTIDE SEQUENCE</scope>
</reference>
<dbReference type="GO" id="GO:0009982">
    <property type="term" value="F:pseudouridine synthase activity"/>
    <property type="evidence" value="ECO:0007669"/>
    <property type="project" value="InterPro"/>
</dbReference>
<dbReference type="Gene3D" id="3.30.70.3160">
    <property type="match status" value="1"/>
</dbReference>
<dbReference type="PANTHER" id="PTHR13326:SF21">
    <property type="entry name" value="PSEUDOURIDYLATE SYNTHASE PUS7L"/>
    <property type="match status" value="1"/>
</dbReference>
<keyword evidence="2" id="KW-0413">Isomerase</keyword>
<evidence type="ECO:0000259" key="3">
    <source>
        <dbReference type="PROSITE" id="PS50984"/>
    </source>
</evidence>
<evidence type="ECO:0000256" key="2">
    <source>
        <dbReference type="ARBA" id="ARBA00023235"/>
    </source>
</evidence>
<organism evidence="4">
    <name type="scientific">marine metagenome</name>
    <dbReference type="NCBI Taxonomy" id="408172"/>
    <lineage>
        <taxon>unclassified sequences</taxon>
        <taxon>metagenomes</taxon>
        <taxon>ecological metagenomes</taxon>
    </lineage>
</organism>
<dbReference type="GO" id="GO:0001522">
    <property type="term" value="P:pseudouridine synthesis"/>
    <property type="evidence" value="ECO:0007669"/>
    <property type="project" value="InterPro"/>
</dbReference>
<dbReference type="Gene3D" id="1.10.1510.30">
    <property type="match status" value="1"/>
</dbReference>
<evidence type="ECO:0000313" key="4">
    <source>
        <dbReference type="EMBL" id="SVA03475.1"/>
    </source>
</evidence>
<dbReference type="PIRSF" id="PIRSF037016">
    <property type="entry name" value="Pseudouridin_synth_euk_prd"/>
    <property type="match status" value="1"/>
</dbReference>
<evidence type="ECO:0000256" key="1">
    <source>
        <dbReference type="ARBA" id="ARBA00007953"/>
    </source>
</evidence>
<dbReference type="Pfam" id="PF01142">
    <property type="entry name" value="TruD"/>
    <property type="match status" value="1"/>
</dbReference>
<dbReference type="InterPro" id="IPR042214">
    <property type="entry name" value="TruD_catalytic"/>
</dbReference>
<dbReference type="AlphaFoldDB" id="A0A381SHE2"/>
<feature type="domain" description="TRUD" evidence="3">
    <location>
        <begin position="174"/>
        <end position="399"/>
    </location>
</feature>
<dbReference type="HAMAP" id="MF_01082">
    <property type="entry name" value="TruD"/>
    <property type="match status" value="1"/>
</dbReference>
<dbReference type="GO" id="GO:0003723">
    <property type="term" value="F:RNA binding"/>
    <property type="evidence" value="ECO:0007669"/>
    <property type="project" value="InterPro"/>
</dbReference>
<dbReference type="InterPro" id="IPR020103">
    <property type="entry name" value="PsdUridine_synth_cat_dom_sf"/>
</dbReference>
<dbReference type="PANTHER" id="PTHR13326">
    <property type="entry name" value="TRNA PSEUDOURIDINE SYNTHASE D"/>
    <property type="match status" value="1"/>
</dbReference>
<dbReference type="EMBL" id="UINC01003114">
    <property type="protein sequence ID" value="SVA03475.1"/>
    <property type="molecule type" value="Genomic_DNA"/>
</dbReference>
<name>A0A381SHE2_9ZZZZ</name>
<dbReference type="SUPFAM" id="SSF55120">
    <property type="entry name" value="Pseudouridine synthase"/>
    <property type="match status" value="1"/>
</dbReference>
<dbReference type="InterPro" id="IPR011760">
    <property type="entry name" value="PsdUridine_synth_TruD_insert"/>
</dbReference>
<feature type="non-terminal residue" evidence="4">
    <location>
        <position position="1"/>
    </location>
</feature>
<dbReference type="PROSITE" id="PS50984">
    <property type="entry name" value="TRUD"/>
    <property type="match status" value="1"/>
</dbReference>
<accession>A0A381SHE2</accession>
<proteinExistence type="inferred from homology"/>
<dbReference type="Gene3D" id="3.30.2350.20">
    <property type="entry name" value="TruD, catalytic domain"/>
    <property type="match status" value="1"/>
</dbReference>